<dbReference type="OrthoDB" id="6118651at2759"/>
<gene>
    <name evidence="4 5 6 7" type="primary">LOC106063659</name>
</gene>
<evidence type="ECO:0000313" key="5">
    <source>
        <dbReference type="RefSeq" id="XP_055872605.1"/>
    </source>
</evidence>
<dbReference type="RefSeq" id="XP_055872607.1">
    <property type="nucleotide sequence ID" value="XM_056016632.1"/>
</dbReference>
<dbReference type="AlphaFoldDB" id="A0A9W2ZC37"/>
<evidence type="ECO:0000313" key="6">
    <source>
        <dbReference type="RefSeq" id="XP_055872606.1"/>
    </source>
</evidence>
<keyword evidence="3" id="KW-1185">Reference proteome</keyword>
<reference evidence="4 5" key="1">
    <citation type="submission" date="2025-04" db="UniProtKB">
        <authorList>
            <consortium name="RefSeq"/>
        </authorList>
    </citation>
    <scope>IDENTIFICATION</scope>
</reference>
<evidence type="ECO:0000313" key="4">
    <source>
        <dbReference type="RefSeq" id="XP_055872604.1"/>
    </source>
</evidence>
<dbReference type="PANTHER" id="PTHR28336">
    <property type="entry name" value="BA1-643"/>
    <property type="match status" value="1"/>
</dbReference>
<dbReference type="RefSeq" id="XP_055872605.1">
    <property type="nucleotide sequence ID" value="XM_056016630.1"/>
</dbReference>
<feature type="region of interest" description="Disordered" evidence="1">
    <location>
        <begin position="1"/>
        <end position="121"/>
    </location>
</feature>
<sequence length="980" mass="112670">MPGEIKGHGSSANHGHGHKPGQEPEETTVNRKTTKGANKATKNKPNKVKPQKVVSERPDHLEEDGNAAVLQSQHETVYVPFDQKREETTFTDQKREERENKEFADFKTQDSSRSEPKQYPQSYITPANFNVREFNTNLTEFIRTLDDPRFSQVDQEYPVKEFTSIIGMITKSVNDYRQHTHDSQLQLEHLRERMKTIKESLHFSVSRQAMDLRAEDAHQTQEELDLTAKLTQLNAILAQAHADVTEALRLAAETQSLAIKSNIAADKAREETRRLEEEIEKRENAEKKKKEEDTRRKEEDKKRKEEEEKKLQEERQRKEEEWRKMETLQNEKMSQPYDSWIPVPYVHVNESGETEVTCIARGLPGHFDEHNVSCKVAKEMEGLITYQPNEELISHVIELSSQDGNTQLKHPIYVAIPHVLSRSTAQSKEAVVKAMVEGEWKDLPTRDVTFDTHKDTKFAQAEVRHLTTLLVMSRFKRDYITLMPNKGCKAVSSFDQRITLDIEKDTLVKKEHFLLQVQPVDSGTLQDFRSRQPQGKSLLSSSSIVYTQWETIQFKKPIQVTLPCPPNPAKAKKLALARKLKEEKMKNPAKPPMPIEEQEKEKERERKRMQEYIETESGPAKVSKWYMGDYANTDEEENDSVHLVYMQAGRWFRQADAIIKQIKVDVVTFHLTFPVERFMVVRTRTTTDDETVLALVNALNEFLGKRFVEVVVRQKTDNPFEVALQVTPISRLDQVVKHLAQHGFDSGPAPSHVLCLQEGDIIELEFSGNIECTDNVPDQLIYKSNVPTVTYFTVKEENKFRQKEHEYFSGLICLSRKYLQPTQKSKKPMTTGQGHDDQREWKSERICSLQLNIPKYHLTPNAEPLKAPVQITDTTGPVDKDLLMTLADQMGDEWKKVAHYLGVHKARVQAIIRNVTVGERSERDAKYDMLLTWIKGAAKALDKVSALSAALDNSDRNDLAETVRRRGKGSLDTRRMTLVS</sequence>
<evidence type="ECO:0000259" key="2">
    <source>
        <dbReference type="PROSITE" id="PS50017"/>
    </source>
</evidence>
<dbReference type="GeneID" id="106063659"/>
<dbReference type="Pfam" id="PF00531">
    <property type="entry name" value="Death"/>
    <property type="match status" value="1"/>
</dbReference>
<proteinExistence type="predicted"/>
<evidence type="ECO:0000256" key="1">
    <source>
        <dbReference type="SAM" id="MobiDB-lite"/>
    </source>
</evidence>
<dbReference type="SUPFAM" id="SSF47986">
    <property type="entry name" value="DEATH domain"/>
    <property type="match status" value="1"/>
</dbReference>
<dbReference type="InterPro" id="IPR011029">
    <property type="entry name" value="DEATH-like_dom_sf"/>
</dbReference>
<dbReference type="Gene3D" id="1.10.533.10">
    <property type="entry name" value="Death Domain, Fas"/>
    <property type="match status" value="1"/>
</dbReference>
<dbReference type="OMA" id="RIFHYIE"/>
<protein>
    <submittedName>
        <fullName evidence="4 5">Death domain-containing protein 1-like</fullName>
    </submittedName>
</protein>
<dbReference type="PANTHER" id="PTHR28336:SF4">
    <property type="entry name" value="DEATH DOMAIN-CONTAINING PROTEIN 1"/>
    <property type="match status" value="1"/>
</dbReference>
<organism evidence="3 5">
    <name type="scientific">Biomphalaria glabrata</name>
    <name type="common">Bloodfluke planorb</name>
    <name type="synonym">Freshwater snail</name>
    <dbReference type="NCBI Taxonomy" id="6526"/>
    <lineage>
        <taxon>Eukaryota</taxon>
        <taxon>Metazoa</taxon>
        <taxon>Spiralia</taxon>
        <taxon>Lophotrochozoa</taxon>
        <taxon>Mollusca</taxon>
        <taxon>Gastropoda</taxon>
        <taxon>Heterobranchia</taxon>
        <taxon>Euthyneura</taxon>
        <taxon>Panpulmonata</taxon>
        <taxon>Hygrophila</taxon>
        <taxon>Lymnaeoidea</taxon>
        <taxon>Planorbidae</taxon>
        <taxon>Biomphalaria</taxon>
    </lineage>
</organism>
<dbReference type="GO" id="GO:0007165">
    <property type="term" value="P:signal transduction"/>
    <property type="evidence" value="ECO:0007669"/>
    <property type="project" value="InterPro"/>
</dbReference>
<feature type="region of interest" description="Disordered" evidence="1">
    <location>
        <begin position="276"/>
        <end position="322"/>
    </location>
</feature>
<dbReference type="RefSeq" id="XP_055872606.1">
    <property type="nucleotide sequence ID" value="XM_056016631.1"/>
</dbReference>
<name>A0A9W2ZC37_BIOGL</name>
<dbReference type="PROSITE" id="PS50017">
    <property type="entry name" value="DEATH_DOMAIN"/>
    <property type="match status" value="1"/>
</dbReference>
<evidence type="ECO:0000313" key="7">
    <source>
        <dbReference type="RefSeq" id="XP_055872607.1"/>
    </source>
</evidence>
<dbReference type="RefSeq" id="XP_055872604.1">
    <property type="nucleotide sequence ID" value="XM_056016629.1"/>
</dbReference>
<evidence type="ECO:0000313" key="3">
    <source>
        <dbReference type="Proteomes" id="UP001165740"/>
    </source>
</evidence>
<feature type="compositionally biased region" description="Basic and acidic residues" evidence="1">
    <location>
        <begin position="82"/>
        <end position="116"/>
    </location>
</feature>
<dbReference type="InterPro" id="IPR000488">
    <property type="entry name" value="Death_dom"/>
</dbReference>
<feature type="compositionally biased region" description="Basic residues" evidence="1">
    <location>
        <begin position="41"/>
        <end position="50"/>
    </location>
</feature>
<feature type="domain" description="Death" evidence="2">
    <location>
        <begin position="879"/>
        <end position="967"/>
    </location>
</feature>
<dbReference type="Proteomes" id="UP001165740">
    <property type="component" value="Chromosome 18"/>
</dbReference>
<feature type="region of interest" description="Disordered" evidence="1">
    <location>
        <begin position="582"/>
        <end position="602"/>
    </location>
</feature>
<accession>A0A9W2ZC37</accession>
<dbReference type="Gene3D" id="2.60.220.30">
    <property type="match status" value="2"/>
</dbReference>